<accession>A0A8E2DEN4</accession>
<feature type="region of interest" description="Disordered" evidence="1">
    <location>
        <begin position="373"/>
        <end position="409"/>
    </location>
</feature>
<reference evidence="2 3" key="1">
    <citation type="submission" date="2016-07" db="EMBL/GenBank/DDBJ databases">
        <title>Draft genome of the white-rot fungus Obba rivulosa 3A-2.</title>
        <authorList>
            <consortium name="DOE Joint Genome Institute"/>
            <person name="Miettinen O."/>
            <person name="Riley R."/>
            <person name="Acob R."/>
            <person name="Barry K."/>
            <person name="Cullen D."/>
            <person name="De Vries R."/>
            <person name="Hainaut M."/>
            <person name="Hatakka A."/>
            <person name="Henrissat B."/>
            <person name="Hilden K."/>
            <person name="Kuo R."/>
            <person name="Labutti K."/>
            <person name="Lipzen A."/>
            <person name="Makela M.R."/>
            <person name="Sandor L."/>
            <person name="Spatafora J.W."/>
            <person name="Grigoriev I.V."/>
            <person name="Hibbett D.S."/>
        </authorList>
    </citation>
    <scope>NUCLEOTIDE SEQUENCE [LARGE SCALE GENOMIC DNA]</scope>
    <source>
        <strain evidence="2 3">3A-2</strain>
    </source>
</reference>
<sequence length="437" mass="48079">CARSKHQHFLHLFDSKRPDYDLMVNASSCNRIPAAQVKNWVPEPWRCLSVPPSLDAVDIPTVQNLVEFAQVPDAIYLIDPSICPPTRCEIQDGMLVAGAIFLPYTAFLLWLQLQLAASCPNLLDGLIMSCAKHFWRVTPGEGTILVAPVANDTMHCEFQATQDSLSSRQQACSEGIRGGLARQRVQTCSACRAAAWSYSEWSVILDLAPSEAPQPHLHVDQRITDQFITPPRHPVAVDIPKYIPVADSPAPQPPSGRSKRHQREGELEGAAPSPRPPKRKHPAAESYTRSLRNESFAGAGDPQQGDHHIRLQAGSLTAITDNSAIGKNAEVLTIGVSIQNTLLASGAQVLLVPYQLSNASVEDRTMQGYISRSRVHKQKGRRRKIQEGEHKEHEHGKGEEGDDSLHQHFGGLSRYKSKKLAATLRAIVAHPNLVPTR</sequence>
<dbReference type="AlphaFoldDB" id="A0A8E2DEN4"/>
<evidence type="ECO:0000313" key="2">
    <source>
        <dbReference type="EMBL" id="OCH83877.1"/>
    </source>
</evidence>
<organism evidence="2 3">
    <name type="scientific">Obba rivulosa</name>
    <dbReference type="NCBI Taxonomy" id="1052685"/>
    <lineage>
        <taxon>Eukaryota</taxon>
        <taxon>Fungi</taxon>
        <taxon>Dikarya</taxon>
        <taxon>Basidiomycota</taxon>
        <taxon>Agaricomycotina</taxon>
        <taxon>Agaricomycetes</taxon>
        <taxon>Polyporales</taxon>
        <taxon>Gelatoporiaceae</taxon>
        <taxon>Obba</taxon>
    </lineage>
</organism>
<keyword evidence="3" id="KW-1185">Reference proteome</keyword>
<feature type="region of interest" description="Disordered" evidence="1">
    <location>
        <begin position="244"/>
        <end position="289"/>
    </location>
</feature>
<protein>
    <submittedName>
        <fullName evidence="2">Uncharacterized protein</fullName>
    </submittedName>
</protein>
<evidence type="ECO:0000256" key="1">
    <source>
        <dbReference type="SAM" id="MobiDB-lite"/>
    </source>
</evidence>
<dbReference type="EMBL" id="KV722779">
    <property type="protein sequence ID" value="OCH83877.1"/>
    <property type="molecule type" value="Genomic_DNA"/>
</dbReference>
<feature type="non-terminal residue" evidence="2">
    <location>
        <position position="437"/>
    </location>
</feature>
<dbReference type="Proteomes" id="UP000250043">
    <property type="component" value="Unassembled WGS sequence"/>
</dbReference>
<feature type="compositionally biased region" description="Basic residues" evidence="1">
    <location>
        <begin position="373"/>
        <end position="384"/>
    </location>
</feature>
<name>A0A8E2DEN4_9APHY</name>
<feature type="compositionally biased region" description="Basic and acidic residues" evidence="1">
    <location>
        <begin position="385"/>
        <end position="406"/>
    </location>
</feature>
<gene>
    <name evidence="2" type="ORF">OBBRIDRAFT_808671</name>
</gene>
<proteinExistence type="predicted"/>
<evidence type="ECO:0000313" key="3">
    <source>
        <dbReference type="Proteomes" id="UP000250043"/>
    </source>
</evidence>